<organism evidence="1 2">
    <name type="scientific">Pseudoleptotrichia goodfellowii</name>
    <dbReference type="NCBI Taxonomy" id="157692"/>
    <lineage>
        <taxon>Bacteria</taxon>
        <taxon>Fusobacteriati</taxon>
        <taxon>Fusobacteriota</taxon>
        <taxon>Fusobacteriia</taxon>
        <taxon>Fusobacteriales</taxon>
        <taxon>Leptotrichiaceae</taxon>
        <taxon>Pseudoleptotrichia</taxon>
    </lineage>
</organism>
<accession>A0A510JBA1</accession>
<dbReference type="AlphaFoldDB" id="A0A510JBA1"/>
<keyword evidence="1" id="KW-0378">Hydrolase</keyword>
<dbReference type="InterPro" id="IPR036412">
    <property type="entry name" value="HAD-like_sf"/>
</dbReference>
<evidence type="ECO:0000313" key="1">
    <source>
        <dbReference type="EMBL" id="BBM36562.1"/>
    </source>
</evidence>
<dbReference type="SFLD" id="SFLDS00003">
    <property type="entry name" value="Haloacid_Dehalogenase"/>
    <property type="match status" value="1"/>
</dbReference>
<protein>
    <submittedName>
        <fullName evidence="1">HAD hydrolase</fullName>
    </submittedName>
</protein>
<sequence>MYKLIFIDADNTLFDFREAQENAMKKTFEDFDYFEKEGNEEEFGKIKEDYKIINSKLWRELEKGEIKEEELKILRFERLFEKNSLKYNTKIFSEKYLERLSEGSFLLEGAEELCKYLSEKYRIIIITNGIKKVQIPRIENSKINKYIEETVVSEDVGISKPNIGIFQYALDLANKKNKVTKQEIIMIGDSQIADIQGGINFGIDTCWVNLKNQQENEDIKAKYTVKSYKELYNFL</sequence>
<dbReference type="NCBIfam" id="TIGR02254">
    <property type="entry name" value="YjjG_YfnB"/>
    <property type="match status" value="1"/>
</dbReference>
<dbReference type="SUPFAM" id="SSF56784">
    <property type="entry name" value="HAD-like"/>
    <property type="match status" value="1"/>
</dbReference>
<dbReference type="GO" id="GO:0008253">
    <property type="term" value="F:5'-nucleotidase activity"/>
    <property type="evidence" value="ECO:0007669"/>
    <property type="project" value="InterPro"/>
</dbReference>
<dbReference type="SFLD" id="SFLDG01129">
    <property type="entry name" value="C1.5:_HAD__Beta-PGM__Phosphata"/>
    <property type="match status" value="1"/>
</dbReference>
<proteinExistence type="predicted"/>
<dbReference type="PANTHER" id="PTHR47478">
    <property type="match status" value="1"/>
</dbReference>
<dbReference type="SFLD" id="SFLDG01135">
    <property type="entry name" value="C1.5.6:_HAD__Beta-PGM__Phospha"/>
    <property type="match status" value="1"/>
</dbReference>
<reference evidence="1 2" key="1">
    <citation type="submission" date="2019-07" db="EMBL/GenBank/DDBJ databases">
        <title>Complete Genome Sequence of Leptotrichia goodfellowii Strain JCM 16774.</title>
        <authorList>
            <person name="Watanabe S."/>
            <person name="Cui L."/>
        </authorList>
    </citation>
    <scope>NUCLEOTIDE SEQUENCE [LARGE SCALE GENOMIC DNA]</scope>
    <source>
        <strain evidence="1 2">JCM16774</strain>
    </source>
</reference>
<dbReference type="Pfam" id="PF00702">
    <property type="entry name" value="Hydrolase"/>
    <property type="match status" value="1"/>
</dbReference>
<dbReference type="EMBL" id="AP019822">
    <property type="protein sequence ID" value="BBM36562.1"/>
    <property type="molecule type" value="Genomic_DNA"/>
</dbReference>
<dbReference type="InterPro" id="IPR052550">
    <property type="entry name" value="Pyrimidine_5'-ntase_YjjG"/>
</dbReference>
<dbReference type="KEGG" id="lgo:JCM16774_1506"/>
<dbReference type="InterPro" id="IPR023214">
    <property type="entry name" value="HAD_sf"/>
</dbReference>
<dbReference type="Gene3D" id="1.10.150.240">
    <property type="entry name" value="Putative phosphatase, domain 2"/>
    <property type="match status" value="1"/>
</dbReference>
<dbReference type="PANTHER" id="PTHR47478:SF1">
    <property type="entry name" value="PYRIMIDINE 5'-NUCLEOTIDASE YJJG"/>
    <property type="match status" value="1"/>
</dbReference>
<dbReference type="RefSeq" id="WP_036056135.1">
    <property type="nucleotide sequence ID" value="NZ_AP019822.1"/>
</dbReference>
<dbReference type="Gene3D" id="3.40.50.1000">
    <property type="entry name" value="HAD superfamily/HAD-like"/>
    <property type="match status" value="1"/>
</dbReference>
<evidence type="ECO:0000313" key="2">
    <source>
        <dbReference type="Proteomes" id="UP000321606"/>
    </source>
</evidence>
<dbReference type="Proteomes" id="UP000321606">
    <property type="component" value="Chromosome"/>
</dbReference>
<gene>
    <name evidence="1" type="ORF">JCM16774_1506</name>
</gene>
<dbReference type="NCBIfam" id="TIGR01549">
    <property type="entry name" value="HAD-SF-IA-v1"/>
    <property type="match status" value="1"/>
</dbReference>
<dbReference type="STRING" id="714315.GCA_000516535_01515"/>
<dbReference type="InterPro" id="IPR006439">
    <property type="entry name" value="HAD-SF_hydro_IA"/>
</dbReference>
<name>A0A510JBA1_9FUSO</name>
<dbReference type="InterPro" id="IPR023198">
    <property type="entry name" value="PGP-like_dom2"/>
</dbReference>
<dbReference type="InterPro" id="IPR011951">
    <property type="entry name" value="HAD-SF_hydro_IA_YjjG/PynA"/>
</dbReference>
<dbReference type="OrthoDB" id="9802350at2"/>